<sequence length="326" mass="36584">MERPLITVIVLVYNAGDYLAPCLSSIARQTLTDFELLLVDNGSTDGSGEACDAFAKTEPRCRVLHQENLGIIGGRGAGVRAARGEYLAFVDSDDLLHRRMLEVLAAGCKTSGLPVACCRFLPFLGGQPPEVADEPGERLRFEAPRQLDALLHDKRVEYSLCNKLYHRSLFENFDFSSPVIYNEDLYLNWHILQRVPGMAFVDLVGYFYRQHAASTTHRPLNRRALEDQLFVASTILAEAEGGALEPSVRAFYYEKLLYLDSMILRQENARDFCADHLRLRSQLRTGLVQALASADLPLKMKGAALAACLPGPFYRWLCRLLLTDRR</sequence>
<dbReference type="EMBL" id="DXFW01000039">
    <property type="protein sequence ID" value="HIX06667.1"/>
    <property type="molecule type" value="Genomic_DNA"/>
</dbReference>
<dbReference type="CDD" id="cd00761">
    <property type="entry name" value="Glyco_tranf_GTA_type"/>
    <property type="match status" value="1"/>
</dbReference>
<feature type="domain" description="Glycosyltransferase 2-like" evidence="3">
    <location>
        <begin position="7"/>
        <end position="171"/>
    </location>
</feature>
<dbReference type="SUPFAM" id="SSF53448">
    <property type="entry name" value="Nucleotide-diphospho-sugar transferases"/>
    <property type="match status" value="1"/>
</dbReference>
<dbReference type="InterPro" id="IPR029044">
    <property type="entry name" value="Nucleotide-diphossugar_trans"/>
</dbReference>
<dbReference type="AlphaFoldDB" id="A0A9D1V5P3"/>
<name>A0A9D1V5P3_9FIRM</name>
<dbReference type="Proteomes" id="UP000824193">
    <property type="component" value="Unassembled WGS sequence"/>
</dbReference>
<dbReference type="Gene3D" id="3.90.550.10">
    <property type="entry name" value="Spore Coat Polysaccharide Biosynthesis Protein SpsA, Chain A"/>
    <property type="match status" value="1"/>
</dbReference>
<evidence type="ECO:0000313" key="5">
    <source>
        <dbReference type="Proteomes" id="UP000824193"/>
    </source>
</evidence>
<organism evidence="4 5">
    <name type="scientific">Candidatus Allofournierella pullicola</name>
    <dbReference type="NCBI Taxonomy" id="2838596"/>
    <lineage>
        <taxon>Bacteria</taxon>
        <taxon>Bacillati</taxon>
        <taxon>Bacillota</taxon>
        <taxon>Clostridia</taxon>
        <taxon>Eubacteriales</taxon>
        <taxon>Oscillospiraceae</taxon>
        <taxon>Allofournierella</taxon>
    </lineage>
</organism>
<dbReference type="Pfam" id="PF00535">
    <property type="entry name" value="Glycos_transf_2"/>
    <property type="match status" value="1"/>
</dbReference>
<dbReference type="InterPro" id="IPR001173">
    <property type="entry name" value="Glyco_trans_2-like"/>
</dbReference>
<dbReference type="EC" id="2.4.-.-" evidence="4"/>
<dbReference type="PANTHER" id="PTHR22916:SF51">
    <property type="entry name" value="GLYCOSYLTRANSFERASE EPSH-RELATED"/>
    <property type="match status" value="1"/>
</dbReference>
<keyword evidence="2 4" id="KW-0808">Transferase</keyword>
<evidence type="ECO:0000256" key="2">
    <source>
        <dbReference type="ARBA" id="ARBA00022679"/>
    </source>
</evidence>
<evidence type="ECO:0000256" key="1">
    <source>
        <dbReference type="ARBA" id="ARBA00022676"/>
    </source>
</evidence>
<evidence type="ECO:0000313" key="4">
    <source>
        <dbReference type="EMBL" id="HIX06667.1"/>
    </source>
</evidence>
<protein>
    <submittedName>
        <fullName evidence="4">Glycosyltransferase</fullName>
        <ecNumber evidence="4">2.4.-.-</ecNumber>
    </submittedName>
</protein>
<proteinExistence type="predicted"/>
<dbReference type="GO" id="GO:0016757">
    <property type="term" value="F:glycosyltransferase activity"/>
    <property type="evidence" value="ECO:0007669"/>
    <property type="project" value="UniProtKB-KW"/>
</dbReference>
<reference evidence="4" key="1">
    <citation type="journal article" date="2021" name="PeerJ">
        <title>Extensive microbial diversity within the chicken gut microbiome revealed by metagenomics and culture.</title>
        <authorList>
            <person name="Gilroy R."/>
            <person name="Ravi A."/>
            <person name="Getino M."/>
            <person name="Pursley I."/>
            <person name="Horton D.L."/>
            <person name="Alikhan N.F."/>
            <person name="Baker D."/>
            <person name="Gharbi K."/>
            <person name="Hall N."/>
            <person name="Watson M."/>
            <person name="Adriaenssens E.M."/>
            <person name="Foster-Nyarko E."/>
            <person name="Jarju S."/>
            <person name="Secka A."/>
            <person name="Antonio M."/>
            <person name="Oren A."/>
            <person name="Chaudhuri R.R."/>
            <person name="La Ragione R."/>
            <person name="Hildebrand F."/>
            <person name="Pallen M.J."/>
        </authorList>
    </citation>
    <scope>NUCLEOTIDE SEQUENCE</scope>
    <source>
        <strain evidence="4">2239</strain>
    </source>
</reference>
<evidence type="ECO:0000259" key="3">
    <source>
        <dbReference type="Pfam" id="PF00535"/>
    </source>
</evidence>
<keyword evidence="1 4" id="KW-0328">Glycosyltransferase</keyword>
<accession>A0A9D1V5P3</accession>
<gene>
    <name evidence="4" type="ORF">H9865_11330</name>
</gene>
<dbReference type="PANTHER" id="PTHR22916">
    <property type="entry name" value="GLYCOSYLTRANSFERASE"/>
    <property type="match status" value="1"/>
</dbReference>
<comment type="caution">
    <text evidence="4">The sequence shown here is derived from an EMBL/GenBank/DDBJ whole genome shotgun (WGS) entry which is preliminary data.</text>
</comment>
<reference evidence="4" key="2">
    <citation type="submission" date="2021-04" db="EMBL/GenBank/DDBJ databases">
        <authorList>
            <person name="Gilroy R."/>
        </authorList>
    </citation>
    <scope>NUCLEOTIDE SEQUENCE</scope>
    <source>
        <strain evidence="4">2239</strain>
    </source>
</reference>